<dbReference type="EMBL" id="ABCK01000038">
    <property type="protein sequence ID" value="EDM25030.1"/>
    <property type="molecule type" value="Genomic_DNA"/>
</dbReference>
<gene>
    <name evidence="1" type="ORF">LNTAR_01752</name>
</gene>
<accession>A6DTJ1</accession>
<evidence type="ECO:0000313" key="2">
    <source>
        <dbReference type="Proteomes" id="UP000004947"/>
    </source>
</evidence>
<dbReference type="AlphaFoldDB" id="A6DTJ1"/>
<keyword evidence="2" id="KW-1185">Reference proteome</keyword>
<protein>
    <submittedName>
        <fullName evidence="1">Uncharacterized protein</fullName>
    </submittedName>
</protein>
<organism evidence="1 2">
    <name type="scientific">Lentisphaera araneosa HTCC2155</name>
    <dbReference type="NCBI Taxonomy" id="313628"/>
    <lineage>
        <taxon>Bacteria</taxon>
        <taxon>Pseudomonadati</taxon>
        <taxon>Lentisphaerota</taxon>
        <taxon>Lentisphaeria</taxon>
        <taxon>Lentisphaerales</taxon>
        <taxon>Lentisphaeraceae</taxon>
        <taxon>Lentisphaera</taxon>
    </lineage>
</organism>
<dbReference type="RefSeq" id="WP_007281139.1">
    <property type="nucleotide sequence ID" value="NZ_ABCK01000038.1"/>
</dbReference>
<reference evidence="1 2" key="1">
    <citation type="journal article" date="2010" name="J. Bacteriol.">
        <title>Genome sequence of Lentisphaera araneosa HTCC2155T, the type species of the order Lentisphaerales in the phylum Lentisphaerae.</title>
        <authorList>
            <person name="Thrash J.C."/>
            <person name="Cho J.C."/>
            <person name="Vergin K.L."/>
            <person name="Morris R.M."/>
            <person name="Giovannoni S.J."/>
        </authorList>
    </citation>
    <scope>NUCLEOTIDE SEQUENCE [LARGE SCALE GENOMIC DNA]</scope>
    <source>
        <strain evidence="1 2">HTCC2155</strain>
    </source>
</reference>
<proteinExistence type="predicted"/>
<dbReference type="Proteomes" id="UP000004947">
    <property type="component" value="Unassembled WGS sequence"/>
</dbReference>
<dbReference type="STRING" id="313628.LNTAR_01752"/>
<name>A6DTJ1_9BACT</name>
<comment type="caution">
    <text evidence="1">The sequence shown here is derived from an EMBL/GenBank/DDBJ whole genome shotgun (WGS) entry which is preliminary data.</text>
</comment>
<evidence type="ECO:0000313" key="1">
    <source>
        <dbReference type="EMBL" id="EDM25030.1"/>
    </source>
</evidence>
<sequence>MKLATVILSLFLALTIQSQSVLREGYIIKVNKPDSIKVVDRSGELTTLRPAKGNKFVVLNFILSEGRSLGKYDYVLKVGEKDFKCKLVGSNTEAFNEINWEFHVPSKLALRWKSEPKPALSGSRTVKEGAGVRLLFELNKNVKKAQLVYAIAPVGLKADEVSASSEIEF</sequence>